<keyword evidence="3" id="KW-1185">Reference proteome</keyword>
<dbReference type="RefSeq" id="WP_091850363.1">
    <property type="nucleotide sequence ID" value="NZ_FOHZ01000006.1"/>
</dbReference>
<evidence type="ECO:0000313" key="2">
    <source>
        <dbReference type="EMBL" id="SET25747.1"/>
    </source>
</evidence>
<dbReference type="Pfam" id="PF07238">
    <property type="entry name" value="PilZ"/>
    <property type="match status" value="1"/>
</dbReference>
<organism evidence="2 3">
    <name type="scientific">Marinobacter segnicrescens</name>
    <dbReference type="NCBI Taxonomy" id="430453"/>
    <lineage>
        <taxon>Bacteria</taxon>
        <taxon>Pseudomonadati</taxon>
        <taxon>Pseudomonadota</taxon>
        <taxon>Gammaproteobacteria</taxon>
        <taxon>Pseudomonadales</taxon>
        <taxon>Marinobacteraceae</taxon>
        <taxon>Marinobacter</taxon>
    </lineage>
</organism>
<dbReference type="GO" id="GO:0035438">
    <property type="term" value="F:cyclic-di-GMP binding"/>
    <property type="evidence" value="ECO:0007669"/>
    <property type="project" value="InterPro"/>
</dbReference>
<dbReference type="Proteomes" id="UP000198762">
    <property type="component" value="Unassembled WGS sequence"/>
</dbReference>
<evidence type="ECO:0000259" key="1">
    <source>
        <dbReference type="Pfam" id="PF07238"/>
    </source>
</evidence>
<sequence>MTTQDPYSFGNPESEPEQDKRAEYRLTGRAGVTLELVAAEPGSGTEANIIQATSSDVSAGGMRLVTEEPLPPGALLPARVLLPGEEQGFELTVEVVWCRPMATDGQWQSGLCVLESGEANYLAWIEAMARVMEAG</sequence>
<feature type="domain" description="PilZ" evidence="1">
    <location>
        <begin position="21"/>
        <end position="105"/>
    </location>
</feature>
<gene>
    <name evidence="2" type="ORF">SAMN04487962_10688</name>
</gene>
<dbReference type="Gene3D" id="2.40.10.220">
    <property type="entry name" value="predicted glycosyltransferase like domains"/>
    <property type="match status" value="1"/>
</dbReference>
<dbReference type="EMBL" id="FOHZ01000006">
    <property type="protein sequence ID" value="SET25747.1"/>
    <property type="molecule type" value="Genomic_DNA"/>
</dbReference>
<dbReference type="AlphaFoldDB" id="A0A1I0D2A8"/>
<dbReference type="OrthoDB" id="6182366at2"/>
<name>A0A1I0D2A8_9GAMM</name>
<proteinExistence type="predicted"/>
<evidence type="ECO:0000313" key="3">
    <source>
        <dbReference type="Proteomes" id="UP000198762"/>
    </source>
</evidence>
<dbReference type="InterPro" id="IPR009875">
    <property type="entry name" value="PilZ_domain"/>
</dbReference>
<protein>
    <submittedName>
        <fullName evidence="2">PilZ domain-containing protein</fullName>
    </submittedName>
</protein>
<reference evidence="3" key="1">
    <citation type="submission" date="2016-10" db="EMBL/GenBank/DDBJ databases">
        <authorList>
            <person name="Varghese N."/>
            <person name="Submissions S."/>
        </authorList>
    </citation>
    <scope>NUCLEOTIDE SEQUENCE [LARGE SCALE GENOMIC DNA]</scope>
    <source>
        <strain evidence="3">CGMCC 1.6489</strain>
    </source>
</reference>
<accession>A0A1I0D2A8</accession>
<dbReference type="SUPFAM" id="SSF141371">
    <property type="entry name" value="PilZ domain-like"/>
    <property type="match status" value="1"/>
</dbReference>